<evidence type="ECO:0000256" key="2">
    <source>
        <dbReference type="ARBA" id="ARBA00006448"/>
    </source>
</evidence>
<keyword evidence="4 7" id="KW-0812">Transmembrane</keyword>
<evidence type="ECO:0000256" key="7">
    <source>
        <dbReference type="SAM" id="Phobius"/>
    </source>
</evidence>
<protein>
    <submittedName>
        <fullName evidence="9">DUF421 domain-containing protein</fullName>
    </submittedName>
</protein>
<evidence type="ECO:0000313" key="9">
    <source>
        <dbReference type="EMBL" id="MFC2971076.1"/>
    </source>
</evidence>
<evidence type="ECO:0000256" key="1">
    <source>
        <dbReference type="ARBA" id="ARBA00004651"/>
    </source>
</evidence>
<keyword evidence="6 7" id="KW-0472">Membrane</keyword>
<dbReference type="PANTHER" id="PTHR34582">
    <property type="entry name" value="UPF0702 TRANSMEMBRANE PROTEIN YCAP"/>
    <property type="match status" value="1"/>
</dbReference>
<name>A0ABV7AQ63_9GAMM</name>
<accession>A0ABV7AQ63</accession>
<evidence type="ECO:0000313" key="10">
    <source>
        <dbReference type="Proteomes" id="UP001595457"/>
    </source>
</evidence>
<comment type="subcellular location">
    <subcellularLocation>
        <location evidence="1">Cell membrane</location>
        <topology evidence="1">Multi-pass membrane protein</topology>
    </subcellularLocation>
</comment>
<evidence type="ECO:0000256" key="3">
    <source>
        <dbReference type="ARBA" id="ARBA00022475"/>
    </source>
</evidence>
<evidence type="ECO:0000259" key="8">
    <source>
        <dbReference type="Pfam" id="PF04239"/>
    </source>
</evidence>
<gene>
    <name evidence="9" type="ORF">ACFOJE_02440</name>
</gene>
<evidence type="ECO:0000256" key="4">
    <source>
        <dbReference type="ARBA" id="ARBA00022692"/>
    </source>
</evidence>
<reference evidence="10" key="1">
    <citation type="journal article" date="2019" name="Int. J. Syst. Evol. Microbiol.">
        <title>The Global Catalogue of Microorganisms (GCM) 10K type strain sequencing project: providing services to taxonomists for standard genome sequencing and annotation.</title>
        <authorList>
            <consortium name="The Broad Institute Genomics Platform"/>
            <consortium name="The Broad Institute Genome Sequencing Center for Infectious Disease"/>
            <person name="Wu L."/>
            <person name="Ma J."/>
        </authorList>
    </citation>
    <scope>NUCLEOTIDE SEQUENCE [LARGE SCALE GENOMIC DNA]</scope>
    <source>
        <strain evidence="10">KCTC 62195</strain>
    </source>
</reference>
<comment type="similarity">
    <text evidence="2">Belongs to the UPF0702 family.</text>
</comment>
<organism evidence="9 10">
    <name type="scientific">Azotobacter bryophylli</name>
    <dbReference type="NCBI Taxonomy" id="1986537"/>
    <lineage>
        <taxon>Bacteria</taxon>
        <taxon>Pseudomonadati</taxon>
        <taxon>Pseudomonadota</taxon>
        <taxon>Gammaproteobacteria</taxon>
        <taxon>Pseudomonadales</taxon>
        <taxon>Pseudomonadaceae</taxon>
        <taxon>Azotobacter</taxon>
    </lineage>
</organism>
<dbReference type="PANTHER" id="PTHR34582:SF6">
    <property type="entry name" value="UPF0702 TRANSMEMBRANE PROTEIN YCAP"/>
    <property type="match status" value="1"/>
</dbReference>
<dbReference type="InterPro" id="IPR007353">
    <property type="entry name" value="DUF421"/>
</dbReference>
<dbReference type="RefSeq" id="WP_377812706.1">
    <property type="nucleotide sequence ID" value="NZ_JBHRSJ010000002.1"/>
</dbReference>
<dbReference type="EMBL" id="JBHRSJ010000002">
    <property type="protein sequence ID" value="MFC2971076.1"/>
    <property type="molecule type" value="Genomic_DNA"/>
</dbReference>
<dbReference type="Proteomes" id="UP001595457">
    <property type="component" value="Unassembled WGS sequence"/>
</dbReference>
<keyword evidence="3" id="KW-1003">Cell membrane</keyword>
<evidence type="ECO:0000256" key="5">
    <source>
        <dbReference type="ARBA" id="ARBA00022989"/>
    </source>
</evidence>
<proteinExistence type="inferred from homology"/>
<keyword evidence="10" id="KW-1185">Reference proteome</keyword>
<comment type="caution">
    <text evidence="9">The sequence shown here is derived from an EMBL/GenBank/DDBJ whole genome shotgun (WGS) entry which is preliminary data.</text>
</comment>
<dbReference type="Gene3D" id="3.30.240.20">
    <property type="entry name" value="bsu07140 like domains"/>
    <property type="match status" value="1"/>
</dbReference>
<feature type="domain" description="YetF C-terminal" evidence="8">
    <location>
        <begin position="59"/>
        <end position="129"/>
    </location>
</feature>
<dbReference type="Pfam" id="PF04239">
    <property type="entry name" value="DUF421"/>
    <property type="match status" value="1"/>
</dbReference>
<dbReference type="InterPro" id="IPR023090">
    <property type="entry name" value="UPF0702_alpha/beta_dom_sf"/>
</dbReference>
<feature type="transmembrane region" description="Helical" evidence="7">
    <location>
        <begin position="12"/>
        <end position="30"/>
    </location>
</feature>
<evidence type="ECO:0000256" key="6">
    <source>
        <dbReference type="ARBA" id="ARBA00023136"/>
    </source>
</evidence>
<keyword evidence="5 7" id="KW-1133">Transmembrane helix</keyword>
<sequence>MAGRRALSEITTFDFVLLLIVGEATQQALLGEDFSVVNAVLVIVSLIAIDVALSLLKRQSKRLSRMLDGEPIIIVEHGEVLRRRLYLARVEEVDILEAARSSQGLERIDQIKFAILEKNGSISVIPKAEG</sequence>
<feature type="transmembrane region" description="Helical" evidence="7">
    <location>
        <begin position="36"/>
        <end position="56"/>
    </location>
</feature>